<organism evidence="1">
    <name type="scientific">Oryza glumipatula</name>
    <dbReference type="NCBI Taxonomy" id="40148"/>
    <lineage>
        <taxon>Eukaryota</taxon>
        <taxon>Viridiplantae</taxon>
        <taxon>Streptophyta</taxon>
        <taxon>Embryophyta</taxon>
        <taxon>Tracheophyta</taxon>
        <taxon>Spermatophyta</taxon>
        <taxon>Magnoliopsida</taxon>
        <taxon>Liliopsida</taxon>
        <taxon>Poales</taxon>
        <taxon>Poaceae</taxon>
        <taxon>BOP clade</taxon>
        <taxon>Oryzoideae</taxon>
        <taxon>Oryzeae</taxon>
        <taxon>Oryzinae</taxon>
        <taxon>Oryza</taxon>
    </lineage>
</organism>
<dbReference type="HOGENOM" id="CLU_2658543_0_0_1"/>
<keyword evidence="2" id="KW-1185">Reference proteome</keyword>
<protein>
    <submittedName>
        <fullName evidence="1">Uncharacterized protein</fullName>
    </submittedName>
</protein>
<accession>A0A0D9ZD46</accession>
<dbReference type="Gramene" id="OGLUM03G33800.1">
    <property type="protein sequence ID" value="OGLUM03G33800.1"/>
    <property type="gene ID" value="OGLUM03G33800"/>
</dbReference>
<reference evidence="1" key="1">
    <citation type="submission" date="2015-04" db="UniProtKB">
        <authorList>
            <consortium name="EnsemblPlants"/>
        </authorList>
    </citation>
    <scope>IDENTIFICATION</scope>
</reference>
<evidence type="ECO:0000313" key="1">
    <source>
        <dbReference type="EnsemblPlants" id="OGLUM03G33800.1"/>
    </source>
</evidence>
<proteinExistence type="predicted"/>
<dbReference type="Proteomes" id="UP000026961">
    <property type="component" value="Chromosome 3"/>
</dbReference>
<name>A0A0D9ZD46_9ORYZ</name>
<dbReference type="AlphaFoldDB" id="A0A0D9ZD46"/>
<evidence type="ECO:0000313" key="2">
    <source>
        <dbReference type="Proteomes" id="UP000026961"/>
    </source>
</evidence>
<sequence>MDDEEDVNPLPSSITDVAVALRALKPHLLVAGWEGRGPSELTAAEARERRELAMVELKLPATVADLRLDPGGAVEL</sequence>
<dbReference type="EnsemblPlants" id="OGLUM03G33800.1">
    <property type="protein sequence ID" value="OGLUM03G33800.1"/>
    <property type="gene ID" value="OGLUM03G33800"/>
</dbReference>
<reference evidence="1" key="2">
    <citation type="submission" date="2018-05" db="EMBL/GenBank/DDBJ databases">
        <title>OgluRS3 (Oryza glumaepatula Reference Sequence Version 3).</title>
        <authorList>
            <person name="Zhang J."/>
            <person name="Kudrna D."/>
            <person name="Lee S."/>
            <person name="Talag J."/>
            <person name="Welchert J."/>
            <person name="Wing R.A."/>
        </authorList>
    </citation>
    <scope>NUCLEOTIDE SEQUENCE [LARGE SCALE GENOMIC DNA]</scope>
</reference>